<dbReference type="Pfam" id="PF19618">
    <property type="entry name" value="DUF6123"/>
    <property type="match status" value="1"/>
</dbReference>
<proteinExistence type="predicted"/>
<accession>A0A5J4JK55</accession>
<comment type="caution">
    <text evidence="1">The sequence shown here is derived from an EMBL/GenBank/DDBJ whole genome shotgun (WGS) entry which is preliminary data.</text>
</comment>
<dbReference type="InterPro" id="IPR046126">
    <property type="entry name" value="DUF6123"/>
</dbReference>
<protein>
    <submittedName>
        <fullName evidence="1">Uncharacterized protein</fullName>
    </submittedName>
</protein>
<evidence type="ECO:0000313" key="2">
    <source>
        <dbReference type="Proteomes" id="UP000391919"/>
    </source>
</evidence>
<dbReference type="RefSeq" id="WP_151679219.1">
    <property type="nucleotide sequence ID" value="NZ_BKZP01000001.1"/>
</dbReference>
<sequence length="89" mass="10089">MSLGEYLLFLKGKGFKFQNDAIHFIYFGKQYANAPDAVAEAAVEITLKVQKAFDGSFYISLLETFKQHKVGTKKEAYACIERFGLLEKI</sequence>
<dbReference type="Proteomes" id="UP000391919">
    <property type="component" value="Unassembled WGS sequence"/>
</dbReference>
<gene>
    <name evidence="1" type="ORF">BpJC7_28920</name>
</gene>
<organism evidence="1 2">
    <name type="scientific">Weizmannia acidilactici</name>
    <dbReference type="NCBI Taxonomy" id="2607726"/>
    <lineage>
        <taxon>Bacteria</taxon>
        <taxon>Bacillati</taxon>
        <taxon>Bacillota</taxon>
        <taxon>Bacilli</taxon>
        <taxon>Bacillales</taxon>
        <taxon>Bacillaceae</taxon>
        <taxon>Heyndrickxia</taxon>
    </lineage>
</organism>
<name>A0A5J4JK55_9BACI</name>
<dbReference type="AlphaFoldDB" id="A0A5J4JK55"/>
<reference evidence="1 2" key="1">
    <citation type="submission" date="2019-09" db="EMBL/GenBank/DDBJ databases">
        <title>Draft genome sequence of Bacillus sp. JC-7.</title>
        <authorList>
            <person name="Tanaka N."/>
            <person name="Shiwa Y."/>
            <person name="Fujita N."/>
            <person name="Tanasupawat S."/>
        </authorList>
    </citation>
    <scope>NUCLEOTIDE SEQUENCE [LARGE SCALE GENOMIC DNA]</scope>
    <source>
        <strain evidence="1 2">JC-7</strain>
    </source>
</reference>
<dbReference type="EMBL" id="BKZQ01000055">
    <property type="protein sequence ID" value="GER71589.1"/>
    <property type="molecule type" value="Genomic_DNA"/>
</dbReference>
<keyword evidence="2" id="KW-1185">Reference proteome</keyword>
<evidence type="ECO:0000313" key="1">
    <source>
        <dbReference type="EMBL" id="GER71589.1"/>
    </source>
</evidence>